<comment type="caution">
    <text evidence="2">The sequence shown here is derived from an EMBL/GenBank/DDBJ whole genome shotgun (WGS) entry which is preliminary data.</text>
</comment>
<feature type="region of interest" description="Disordered" evidence="1">
    <location>
        <begin position="32"/>
        <end position="59"/>
    </location>
</feature>
<evidence type="ECO:0000313" key="2">
    <source>
        <dbReference type="EMBL" id="GBL75868.1"/>
    </source>
</evidence>
<dbReference type="EMBL" id="BGPR01000009">
    <property type="protein sequence ID" value="GBL75868.1"/>
    <property type="molecule type" value="Genomic_DNA"/>
</dbReference>
<name>A0A4Y2A7Y6_ARAVE</name>
<sequence>MGLLQVKSYAVAKRPPVGVAWKFKERVPARVSSLSSDRGSKLRGLSQKSPRVASKQDANITKLERENTRIQRLINGIELGDLKPSRLLQKLRSVATLDVSENLIKDLWLGKPDFVMS</sequence>
<protein>
    <submittedName>
        <fullName evidence="2">Uncharacterized protein</fullName>
    </submittedName>
</protein>
<dbReference type="Proteomes" id="UP000499080">
    <property type="component" value="Unassembled WGS sequence"/>
</dbReference>
<keyword evidence="3" id="KW-1185">Reference proteome</keyword>
<dbReference type="AlphaFoldDB" id="A0A4Y2A7Y6"/>
<proteinExistence type="predicted"/>
<reference evidence="2 3" key="1">
    <citation type="journal article" date="2019" name="Sci. Rep.">
        <title>Orb-weaving spider Araneus ventricosus genome elucidates the spidroin gene catalogue.</title>
        <authorList>
            <person name="Kono N."/>
            <person name="Nakamura H."/>
            <person name="Ohtoshi R."/>
            <person name="Moran D.A.P."/>
            <person name="Shinohara A."/>
            <person name="Yoshida Y."/>
            <person name="Fujiwara M."/>
            <person name="Mori M."/>
            <person name="Tomita M."/>
            <person name="Arakawa K."/>
        </authorList>
    </citation>
    <scope>NUCLEOTIDE SEQUENCE [LARGE SCALE GENOMIC DNA]</scope>
</reference>
<evidence type="ECO:0000313" key="3">
    <source>
        <dbReference type="Proteomes" id="UP000499080"/>
    </source>
</evidence>
<gene>
    <name evidence="2" type="ORF">AVEN_234216_1</name>
</gene>
<accession>A0A4Y2A7Y6</accession>
<organism evidence="2 3">
    <name type="scientific">Araneus ventricosus</name>
    <name type="common">Orbweaver spider</name>
    <name type="synonym">Epeira ventricosa</name>
    <dbReference type="NCBI Taxonomy" id="182803"/>
    <lineage>
        <taxon>Eukaryota</taxon>
        <taxon>Metazoa</taxon>
        <taxon>Ecdysozoa</taxon>
        <taxon>Arthropoda</taxon>
        <taxon>Chelicerata</taxon>
        <taxon>Arachnida</taxon>
        <taxon>Araneae</taxon>
        <taxon>Araneomorphae</taxon>
        <taxon>Entelegynae</taxon>
        <taxon>Araneoidea</taxon>
        <taxon>Araneidae</taxon>
        <taxon>Araneus</taxon>
    </lineage>
</organism>
<evidence type="ECO:0000256" key="1">
    <source>
        <dbReference type="SAM" id="MobiDB-lite"/>
    </source>
</evidence>